<organism evidence="2 3">
    <name type="scientific">Malassezia equina</name>
    <dbReference type="NCBI Taxonomy" id="1381935"/>
    <lineage>
        <taxon>Eukaryota</taxon>
        <taxon>Fungi</taxon>
        <taxon>Dikarya</taxon>
        <taxon>Basidiomycota</taxon>
        <taxon>Ustilaginomycotina</taxon>
        <taxon>Malasseziomycetes</taxon>
        <taxon>Malasseziales</taxon>
        <taxon>Malasseziaceae</taxon>
        <taxon>Malassezia</taxon>
    </lineage>
</organism>
<evidence type="ECO:0000313" key="3">
    <source>
        <dbReference type="Proteomes" id="UP001214415"/>
    </source>
</evidence>
<name>A0AAF0EFT1_9BASI</name>
<reference evidence="2" key="1">
    <citation type="submission" date="2023-03" db="EMBL/GenBank/DDBJ databases">
        <title>Mating type loci evolution in Malassezia.</title>
        <authorList>
            <person name="Coelho M.A."/>
        </authorList>
    </citation>
    <scope>NUCLEOTIDE SEQUENCE</scope>
    <source>
        <strain evidence="2">CBS 12830</strain>
    </source>
</reference>
<accession>A0AAF0EFT1</accession>
<dbReference type="Proteomes" id="UP001214415">
    <property type="component" value="Chromosome 7"/>
</dbReference>
<feature type="region of interest" description="Disordered" evidence="1">
    <location>
        <begin position="1"/>
        <end position="34"/>
    </location>
</feature>
<keyword evidence="3" id="KW-1185">Reference proteome</keyword>
<protein>
    <submittedName>
        <fullName evidence="2">Uncharacterized protein</fullName>
    </submittedName>
</protein>
<sequence length="110" mass="11854">MSRTAGGRFGQENELQRSLKEPVTYPAGAGQNLTDRLGQDAHAMRSSNPVRILKWVRTNNVAQFESPVVETTENSELIPNAEPAGEATAPVESAPLEPMPEAPTQNDQGV</sequence>
<feature type="compositionally biased region" description="Polar residues" evidence="1">
    <location>
        <begin position="68"/>
        <end position="77"/>
    </location>
</feature>
<evidence type="ECO:0000313" key="2">
    <source>
        <dbReference type="EMBL" id="WFD24634.1"/>
    </source>
</evidence>
<dbReference type="EMBL" id="CP119906">
    <property type="protein sequence ID" value="WFD24634.1"/>
    <property type="molecule type" value="Genomic_DNA"/>
</dbReference>
<feature type="region of interest" description="Disordered" evidence="1">
    <location>
        <begin position="68"/>
        <end position="110"/>
    </location>
</feature>
<dbReference type="AlphaFoldDB" id="A0AAF0EFT1"/>
<evidence type="ECO:0000256" key="1">
    <source>
        <dbReference type="SAM" id="MobiDB-lite"/>
    </source>
</evidence>
<proteinExistence type="predicted"/>
<gene>
    <name evidence="2" type="ORF">MEQU1_003337</name>
</gene>